<reference evidence="4" key="1">
    <citation type="journal article" date="2015" name="Genome Announc.">
        <title>Genome sequence of the AIDS-associated pathogen Penicillium marneffei (ATCC18224) and its near taxonomic relative Talaromyces stipitatus (ATCC10500).</title>
        <authorList>
            <person name="Nierman W.C."/>
            <person name="Fedorova-Abrams N.D."/>
            <person name="Andrianopoulos A."/>
        </authorList>
    </citation>
    <scope>NUCLEOTIDE SEQUENCE [LARGE SCALE GENOMIC DNA]</scope>
    <source>
        <strain evidence="4">ATCC 10500 / CBS 375.48 / QM 6759 / NRRL 1006</strain>
    </source>
</reference>
<dbReference type="Proteomes" id="UP000001745">
    <property type="component" value="Unassembled WGS sequence"/>
</dbReference>
<evidence type="ECO:0000313" key="4">
    <source>
        <dbReference type="Proteomes" id="UP000001745"/>
    </source>
</evidence>
<dbReference type="InParanoid" id="B8LXU3"/>
<dbReference type="RefSeq" id="XP_002340145.1">
    <property type="nucleotide sequence ID" value="XM_002340104.1"/>
</dbReference>
<feature type="region of interest" description="Disordered" evidence="1">
    <location>
        <begin position="39"/>
        <end position="76"/>
    </location>
</feature>
<gene>
    <name evidence="3" type="ORF">TSTA_062450</name>
</gene>
<evidence type="ECO:0000256" key="1">
    <source>
        <dbReference type="SAM" id="MobiDB-lite"/>
    </source>
</evidence>
<feature type="signal peptide" evidence="2">
    <location>
        <begin position="1"/>
        <end position="17"/>
    </location>
</feature>
<accession>B8LXU3</accession>
<dbReference type="GeneID" id="8104194"/>
<organism evidence="3 4">
    <name type="scientific">Talaromyces stipitatus (strain ATCC 10500 / CBS 375.48 / QM 6759 / NRRL 1006)</name>
    <name type="common">Penicillium stipitatum</name>
    <dbReference type="NCBI Taxonomy" id="441959"/>
    <lineage>
        <taxon>Eukaryota</taxon>
        <taxon>Fungi</taxon>
        <taxon>Dikarya</taxon>
        <taxon>Ascomycota</taxon>
        <taxon>Pezizomycotina</taxon>
        <taxon>Eurotiomycetes</taxon>
        <taxon>Eurotiomycetidae</taxon>
        <taxon>Eurotiales</taxon>
        <taxon>Trichocomaceae</taxon>
        <taxon>Talaromyces</taxon>
        <taxon>Talaromyces sect. Talaromyces</taxon>
    </lineage>
</organism>
<sequence length="434" mass="50311">MALFVVLLSLLLTGIYCLEETVYNAPNRNVDSQDRTWEQTPWYAPTPGNIEHERTPSVYSSSPNHRHNEPLTSSRRPTLSQLGFLNEDDCFGGGAHDAYASCINYVIKWKVKLNNRGLARDTEQDLSLKPSSYWQQIKEKAERVLRQKKPRNHRVRLDDIEIVMSINDRSHRDLTKRFEKDSNEPRIDKRNSSSTTKRMLNEREDRMDAEDFAGQPSVWRNVYKTMRCPGPPCHHEGQYCWQDPIGKKHYRLRTHHLKTLIKYIEQGGIIETHDDIPDSVRDQLYAEEQQRAEKQQRSSGLSTSAAVLPPININVLLTPQHSVSTANDMEVTLRSTPTEVIDIPGPLEAALEEYTEWQLSRVETEQFIHNIKKARDIAFENCLDLKQICTDKNPGYFYEQGVKIGAARRFVNDVLLWIEDRKQKELIAARDIWD</sequence>
<dbReference type="VEuPathDB" id="FungiDB:TSTA_062450"/>
<dbReference type="STRING" id="441959.B8LXU3"/>
<evidence type="ECO:0000313" key="3">
    <source>
        <dbReference type="EMBL" id="EED22758.1"/>
    </source>
</evidence>
<dbReference type="HOGENOM" id="CLU_037030_1_0_1"/>
<proteinExistence type="predicted"/>
<feature type="chain" id="PRO_5002874537" evidence="2">
    <location>
        <begin position="18"/>
        <end position="434"/>
    </location>
</feature>
<dbReference type="EMBL" id="EQ962652">
    <property type="protein sequence ID" value="EED22758.1"/>
    <property type="molecule type" value="Genomic_DNA"/>
</dbReference>
<keyword evidence="2" id="KW-0732">Signal</keyword>
<protein>
    <submittedName>
        <fullName evidence="3">Uncharacterized protein</fullName>
    </submittedName>
</protein>
<evidence type="ECO:0000256" key="2">
    <source>
        <dbReference type="SAM" id="SignalP"/>
    </source>
</evidence>
<keyword evidence="4" id="KW-1185">Reference proteome</keyword>
<dbReference type="eggNOG" id="ENOG502SIP1">
    <property type="taxonomic scope" value="Eukaryota"/>
</dbReference>
<dbReference type="OrthoDB" id="4232626at2759"/>
<name>B8LXU3_TALSN</name>
<dbReference type="AlphaFoldDB" id="B8LXU3"/>
<feature type="region of interest" description="Disordered" evidence="1">
    <location>
        <begin position="174"/>
        <end position="208"/>
    </location>
</feature>
<feature type="compositionally biased region" description="Basic and acidic residues" evidence="1">
    <location>
        <begin position="174"/>
        <end position="191"/>
    </location>
</feature>
<dbReference type="OMA" id="GNIEHER"/>
<dbReference type="PhylomeDB" id="B8LXU3"/>